<gene>
    <name evidence="1" type="ORF">GRI65_02930</name>
</gene>
<comment type="caution">
    <text evidence="1">The sequence shown here is derived from an EMBL/GenBank/DDBJ whole genome shotgun (WGS) entry which is preliminary data.</text>
</comment>
<proteinExistence type="predicted"/>
<reference evidence="1 2" key="1">
    <citation type="submission" date="2019-12" db="EMBL/GenBank/DDBJ databases">
        <title>Genomic-based taxomic classification of the family Erythrobacteraceae.</title>
        <authorList>
            <person name="Xu L."/>
        </authorList>
    </citation>
    <scope>NUCLEOTIDE SEQUENCE [LARGE SCALE GENOMIC DNA]</scope>
    <source>
        <strain evidence="1 2">KCTC 42453</strain>
    </source>
</reference>
<name>A0A845AZM4_9SPHN</name>
<dbReference type="EMBL" id="WTYL01000001">
    <property type="protein sequence ID" value="MXP43408.1"/>
    <property type="molecule type" value="Genomic_DNA"/>
</dbReference>
<dbReference type="AlphaFoldDB" id="A0A845AZM4"/>
<evidence type="ECO:0000313" key="2">
    <source>
        <dbReference type="Proteomes" id="UP000431922"/>
    </source>
</evidence>
<evidence type="ECO:0000313" key="1">
    <source>
        <dbReference type="EMBL" id="MXP43408.1"/>
    </source>
</evidence>
<protein>
    <submittedName>
        <fullName evidence="1">Uncharacterized protein</fullName>
    </submittedName>
</protein>
<accession>A0A845AZM4</accession>
<organism evidence="1 2">
    <name type="scientific">Allopontixanthobacter sediminis</name>
    <dbReference type="NCBI Taxonomy" id="1689985"/>
    <lineage>
        <taxon>Bacteria</taxon>
        <taxon>Pseudomonadati</taxon>
        <taxon>Pseudomonadota</taxon>
        <taxon>Alphaproteobacteria</taxon>
        <taxon>Sphingomonadales</taxon>
        <taxon>Erythrobacteraceae</taxon>
        <taxon>Allopontixanthobacter</taxon>
    </lineage>
</organism>
<keyword evidence="2" id="KW-1185">Reference proteome</keyword>
<dbReference type="RefSeq" id="WP_160755017.1">
    <property type="nucleotide sequence ID" value="NZ_WTYL01000001.1"/>
</dbReference>
<sequence>MVLKIPKEQIRIELKRMVDQARDTLHMDMERADAEIRSAVSLDVPESCLVTWNNKLADKKVEADAAFAQFHQFIDEA</sequence>
<dbReference type="Proteomes" id="UP000431922">
    <property type="component" value="Unassembled WGS sequence"/>
</dbReference>